<accession>A0A4R5DNT1</accession>
<evidence type="ECO:0000313" key="2">
    <source>
        <dbReference type="Proteomes" id="UP000294850"/>
    </source>
</evidence>
<evidence type="ECO:0000313" key="1">
    <source>
        <dbReference type="EMBL" id="TDE13814.1"/>
    </source>
</evidence>
<protein>
    <submittedName>
        <fullName evidence="1">Uncharacterized protein</fullName>
    </submittedName>
</protein>
<keyword evidence="2" id="KW-1185">Reference proteome</keyword>
<dbReference type="AlphaFoldDB" id="A0A4R5DNT1"/>
<reference evidence="1 2" key="1">
    <citation type="submission" date="2019-03" db="EMBL/GenBank/DDBJ databases">
        <title>Dyadobacter AR-3-6 sp. nov., isolated from arctic soil.</title>
        <authorList>
            <person name="Chaudhary D.K."/>
        </authorList>
    </citation>
    <scope>NUCLEOTIDE SEQUENCE [LARGE SCALE GENOMIC DNA]</scope>
    <source>
        <strain evidence="1 2">AR-3-6</strain>
    </source>
</reference>
<proteinExistence type="predicted"/>
<dbReference type="RefSeq" id="WP_131959689.1">
    <property type="nucleotide sequence ID" value="NZ_SMFL01000006.1"/>
</dbReference>
<sequence length="81" mass="9289">MQHTFQLNTDNLNSKFIDSVKSLFGNKDVEITVKDLNYTAADEKETNHQAVKNYLIHRADHPSIKVVSKTDFNKIVDDINL</sequence>
<dbReference type="Proteomes" id="UP000294850">
    <property type="component" value="Unassembled WGS sequence"/>
</dbReference>
<dbReference type="OrthoDB" id="886255at2"/>
<dbReference type="EMBL" id="SMFL01000006">
    <property type="protein sequence ID" value="TDE13814.1"/>
    <property type="molecule type" value="Genomic_DNA"/>
</dbReference>
<organism evidence="1 2">
    <name type="scientific">Dyadobacter psychrotolerans</name>
    <dbReference type="NCBI Taxonomy" id="2541721"/>
    <lineage>
        <taxon>Bacteria</taxon>
        <taxon>Pseudomonadati</taxon>
        <taxon>Bacteroidota</taxon>
        <taxon>Cytophagia</taxon>
        <taxon>Cytophagales</taxon>
        <taxon>Spirosomataceae</taxon>
        <taxon>Dyadobacter</taxon>
    </lineage>
</organism>
<gene>
    <name evidence="1" type="ORF">E0F88_18150</name>
</gene>
<name>A0A4R5DNT1_9BACT</name>
<comment type="caution">
    <text evidence="1">The sequence shown here is derived from an EMBL/GenBank/DDBJ whole genome shotgun (WGS) entry which is preliminary data.</text>
</comment>